<dbReference type="SUPFAM" id="SSF46785">
    <property type="entry name" value="Winged helix' DNA-binding domain"/>
    <property type="match status" value="1"/>
</dbReference>
<dbReference type="InterPro" id="IPR016490">
    <property type="entry name" value="Tscrpt_reg_HTH_AF0396-typ3"/>
</dbReference>
<dbReference type="Pfam" id="PF08350">
    <property type="entry name" value="FilR1_middle"/>
    <property type="match status" value="1"/>
</dbReference>
<dbReference type="InterPro" id="IPR011991">
    <property type="entry name" value="ArsR-like_HTH"/>
</dbReference>
<evidence type="ECO:0000259" key="2">
    <source>
        <dbReference type="Pfam" id="PF08350"/>
    </source>
</evidence>
<dbReference type="CDD" id="cd00090">
    <property type="entry name" value="HTH_ARSR"/>
    <property type="match status" value="1"/>
</dbReference>
<dbReference type="Gene3D" id="1.10.10.10">
    <property type="entry name" value="Winged helix-like DNA-binding domain superfamily/Winged helix DNA-binding domain"/>
    <property type="match status" value="1"/>
</dbReference>
<dbReference type="Proteomes" id="UP001246244">
    <property type="component" value="Unassembled WGS sequence"/>
</dbReference>
<accession>A0ABU2D390</accession>
<gene>
    <name evidence="3" type="ORF">RG963_11820</name>
</gene>
<dbReference type="Pfam" id="PF01022">
    <property type="entry name" value="HTH_5"/>
    <property type="match status" value="1"/>
</dbReference>
<dbReference type="InterPro" id="IPR036390">
    <property type="entry name" value="WH_DNA-bd_sf"/>
</dbReference>
<dbReference type="RefSeq" id="WP_310576483.1">
    <property type="nucleotide sequence ID" value="NZ_JAVKPK010000050.1"/>
</dbReference>
<dbReference type="EMBL" id="JAVKPK010000050">
    <property type="protein sequence ID" value="MDR7666456.1"/>
    <property type="molecule type" value="Genomic_DNA"/>
</dbReference>
<evidence type="ECO:0000313" key="4">
    <source>
        <dbReference type="Proteomes" id="UP001246244"/>
    </source>
</evidence>
<sequence length="263" mass="30921">MNPGLLDLILFSEKRKYFLLLLKEGPRNIEEILEKLQVPRTALLPQIKKLKEEDLVIHEDGVYRLSMIGETIVEKMQPLLDTLAVFEKNEDFWANRKLASIPPYLIKRIGNLGDYRLIEPDLSYTFDLNPEFVKHLSNSSCIYMFFSYFHPQFPALFLSLARKGIEISLIMSEAVYLRLVDDFRKEGKEFLQMENASLFILDNKRIEIPAVIASTDRIMTLGLFNENDRFDNQYIISFEHGAIKWGEELFKYYRDMCREIKSE</sequence>
<name>A0ABU2D390_9EURY</name>
<comment type="caution">
    <text evidence="3">The sequence shown here is derived from an EMBL/GenBank/DDBJ whole genome shotgun (WGS) entry which is preliminary data.</text>
</comment>
<dbReference type="InterPro" id="IPR013561">
    <property type="entry name" value="FilR1_middle_dom"/>
</dbReference>
<evidence type="ECO:0000313" key="3">
    <source>
        <dbReference type="EMBL" id="MDR7666456.1"/>
    </source>
</evidence>
<feature type="domain" description="Methanogenesis regulatory protein FilR1 middle" evidence="2">
    <location>
        <begin position="126"/>
        <end position="255"/>
    </location>
</feature>
<protein>
    <submittedName>
        <fullName evidence="3">Winged helix-turn-helix domain-containing protein</fullName>
    </submittedName>
</protein>
<dbReference type="InterPro" id="IPR001845">
    <property type="entry name" value="HTH_ArsR_DNA-bd_dom"/>
</dbReference>
<organism evidence="3 4">
    <name type="scientific">Methanosarcina baikalica</name>
    <dbReference type="NCBI Taxonomy" id="3073890"/>
    <lineage>
        <taxon>Archaea</taxon>
        <taxon>Methanobacteriati</taxon>
        <taxon>Methanobacteriota</taxon>
        <taxon>Stenosarchaea group</taxon>
        <taxon>Methanomicrobia</taxon>
        <taxon>Methanosarcinales</taxon>
        <taxon>Methanosarcinaceae</taxon>
        <taxon>Methanosarcina</taxon>
    </lineage>
</organism>
<dbReference type="PIRSF" id="PIRSF006692">
    <property type="entry name" value="TF_HTH_AF0396_prd"/>
    <property type="match status" value="1"/>
</dbReference>
<dbReference type="InterPro" id="IPR036388">
    <property type="entry name" value="WH-like_DNA-bd_sf"/>
</dbReference>
<reference evidence="4" key="1">
    <citation type="submission" date="2023-07" db="EMBL/GenBank/DDBJ databases">
        <title>Whole-genome sequencing of a new Methanosarcina sp. Z-7115.</title>
        <authorList>
            <person name="Zhilina T.N."/>
            <person name="Merkel A.Y."/>
        </authorList>
    </citation>
    <scope>NUCLEOTIDE SEQUENCE [LARGE SCALE GENOMIC DNA]</scope>
    <source>
        <strain evidence="4">Z-7115</strain>
    </source>
</reference>
<proteinExistence type="predicted"/>
<evidence type="ECO:0000259" key="1">
    <source>
        <dbReference type="Pfam" id="PF01022"/>
    </source>
</evidence>
<keyword evidence="4" id="KW-1185">Reference proteome</keyword>
<feature type="domain" description="HTH arsR-type" evidence="1">
    <location>
        <begin position="13"/>
        <end position="56"/>
    </location>
</feature>